<dbReference type="EMBL" id="KV429079">
    <property type="protein sequence ID" value="KZT67191.1"/>
    <property type="molecule type" value="Genomic_DNA"/>
</dbReference>
<dbReference type="OrthoDB" id="3222238at2759"/>
<dbReference type="AlphaFoldDB" id="A0A165NNT9"/>
<reference evidence="1 2" key="1">
    <citation type="journal article" date="2016" name="Mol. Biol. Evol.">
        <title>Comparative Genomics of Early-Diverging Mushroom-Forming Fungi Provides Insights into the Origins of Lignocellulose Decay Capabilities.</title>
        <authorList>
            <person name="Nagy L.G."/>
            <person name="Riley R."/>
            <person name="Tritt A."/>
            <person name="Adam C."/>
            <person name="Daum C."/>
            <person name="Floudas D."/>
            <person name="Sun H."/>
            <person name="Yadav J.S."/>
            <person name="Pangilinan J."/>
            <person name="Larsson K.H."/>
            <person name="Matsuura K."/>
            <person name="Barry K."/>
            <person name="Labutti K."/>
            <person name="Kuo R."/>
            <person name="Ohm R.A."/>
            <person name="Bhattacharya S.S."/>
            <person name="Shirouzu T."/>
            <person name="Yoshinaga Y."/>
            <person name="Martin F.M."/>
            <person name="Grigoriev I.V."/>
            <person name="Hibbett D.S."/>
        </authorList>
    </citation>
    <scope>NUCLEOTIDE SEQUENCE [LARGE SCALE GENOMIC DNA]</scope>
    <source>
        <strain evidence="1 2">L-15889</strain>
    </source>
</reference>
<protein>
    <recommendedName>
        <fullName evidence="3">F-box domain-containing protein</fullName>
    </recommendedName>
</protein>
<name>A0A165NNT9_9APHY</name>
<dbReference type="Proteomes" id="UP000076727">
    <property type="component" value="Unassembled WGS sequence"/>
</dbReference>
<proteinExistence type="predicted"/>
<sequence>MRKLSLRFYLHSRTQDISVWSGLLPTNLMASTVRILRIWLVYPPLGQLYRATLMELIQPLLHLHDLEQFNLYAEIWSDEDALVISQSWPAFLLKFSSSGQEASPTWRTMSHFAEHCPNLEQLVIPAIVDRRIDHTDLPVNRPHYRLRLLLLGYADVDCVRCFARYLIQLFPNLRTNGRPERHVRFPYHKECNWQFRQALQQASAKAAETGQASRDADGWE</sequence>
<keyword evidence="2" id="KW-1185">Reference proteome</keyword>
<evidence type="ECO:0000313" key="1">
    <source>
        <dbReference type="EMBL" id="KZT67191.1"/>
    </source>
</evidence>
<gene>
    <name evidence="1" type="ORF">DAEQUDRAFT_407510</name>
</gene>
<accession>A0A165NNT9</accession>
<organism evidence="1 2">
    <name type="scientific">Daedalea quercina L-15889</name>
    <dbReference type="NCBI Taxonomy" id="1314783"/>
    <lineage>
        <taxon>Eukaryota</taxon>
        <taxon>Fungi</taxon>
        <taxon>Dikarya</taxon>
        <taxon>Basidiomycota</taxon>
        <taxon>Agaricomycotina</taxon>
        <taxon>Agaricomycetes</taxon>
        <taxon>Polyporales</taxon>
        <taxon>Fomitopsis</taxon>
    </lineage>
</organism>
<evidence type="ECO:0008006" key="3">
    <source>
        <dbReference type="Google" id="ProtNLM"/>
    </source>
</evidence>
<evidence type="ECO:0000313" key="2">
    <source>
        <dbReference type="Proteomes" id="UP000076727"/>
    </source>
</evidence>